<accession>A0A6G1H1R1</accession>
<protein>
    <recommendedName>
        <fullName evidence="2">Cyclin-D1-binding protein 1-like N-terminal domain-containing protein</fullName>
    </recommendedName>
</protein>
<sequence>MASPLPPSGSPQTLTAPTRALLTHFLALLSTTQSSQPTSASAVSALASAGETAYDPYLPVLSVLKDAASLLRAHTTKLSLLAINKPFTPSAIEKVLKEIQGTCLPAMMGAVEACTVERWGACVRGEVVGNVGRALRARNKEILATASEKGQNGEEQRNKEVLATTGLVWEACDALVGLQKLGVVGLVIQKAENYRGALADALDELKEWGEDEEDEDEEENDDGFSEDGFGMEAENKMPKGDSRLRELLDESLKKIRLVETLFKAISKRRLKSVPTPDCPTQKLDKLMGLLKKIPDDVDDLANAFYQLDSNQAEALLRGCVKDAKAVSEVVSVDWKGERDAFTEWAGKWREIIDVPSAQ</sequence>
<feature type="compositionally biased region" description="Acidic residues" evidence="1">
    <location>
        <begin position="209"/>
        <end position="225"/>
    </location>
</feature>
<evidence type="ECO:0000313" key="3">
    <source>
        <dbReference type="EMBL" id="KAF1987156.1"/>
    </source>
</evidence>
<dbReference type="GO" id="GO:0005634">
    <property type="term" value="C:nucleus"/>
    <property type="evidence" value="ECO:0007669"/>
    <property type="project" value="TreeGrafter"/>
</dbReference>
<dbReference type="EMBL" id="ML977153">
    <property type="protein sequence ID" value="KAF1987156.1"/>
    <property type="molecule type" value="Genomic_DNA"/>
</dbReference>
<evidence type="ECO:0000256" key="1">
    <source>
        <dbReference type="SAM" id="MobiDB-lite"/>
    </source>
</evidence>
<reference evidence="3" key="1">
    <citation type="journal article" date="2020" name="Stud. Mycol.">
        <title>101 Dothideomycetes genomes: a test case for predicting lifestyles and emergence of pathogens.</title>
        <authorList>
            <person name="Haridas S."/>
            <person name="Albert R."/>
            <person name="Binder M."/>
            <person name="Bloem J."/>
            <person name="Labutti K."/>
            <person name="Salamov A."/>
            <person name="Andreopoulos B."/>
            <person name="Baker S."/>
            <person name="Barry K."/>
            <person name="Bills G."/>
            <person name="Bluhm B."/>
            <person name="Cannon C."/>
            <person name="Castanera R."/>
            <person name="Culley D."/>
            <person name="Daum C."/>
            <person name="Ezra D."/>
            <person name="Gonzalez J."/>
            <person name="Henrissat B."/>
            <person name="Kuo A."/>
            <person name="Liang C."/>
            <person name="Lipzen A."/>
            <person name="Lutzoni F."/>
            <person name="Magnuson J."/>
            <person name="Mondo S."/>
            <person name="Nolan M."/>
            <person name="Ohm R."/>
            <person name="Pangilinan J."/>
            <person name="Park H.-J."/>
            <person name="Ramirez L."/>
            <person name="Alfaro M."/>
            <person name="Sun H."/>
            <person name="Tritt A."/>
            <person name="Yoshinaga Y."/>
            <person name="Zwiers L.-H."/>
            <person name="Turgeon B."/>
            <person name="Goodwin S."/>
            <person name="Spatafora J."/>
            <person name="Crous P."/>
            <person name="Grigoriev I."/>
        </authorList>
    </citation>
    <scope>NUCLEOTIDE SEQUENCE</scope>
    <source>
        <strain evidence="3">CBS 113979</strain>
    </source>
</reference>
<dbReference type="Gene3D" id="1.20.1420.10">
    <property type="entry name" value="Talin, central domain"/>
    <property type="match status" value="1"/>
</dbReference>
<dbReference type="PANTHER" id="PTHR15492:SF1">
    <property type="entry name" value="CYCLIN-D1-BINDING PROTEIN 1"/>
    <property type="match status" value="1"/>
</dbReference>
<evidence type="ECO:0000259" key="2">
    <source>
        <dbReference type="Pfam" id="PF13324"/>
    </source>
</evidence>
<proteinExistence type="predicted"/>
<gene>
    <name evidence="3" type="ORF">K402DRAFT_375751</name>
</gene>
<feature type="domain" description="Cyclin-D1-binding protein 1-like N-terminal" evidence="2">
    <location>
        <begin position="64"/>
        <end position="211"/>
    </location>
</feature>
<dbReference type="InterPro" id="IPR049317">
    <property type="entry name" value="GCIP-like_N"/>
</dbReference>
<organism evidence="3 4">
    <name type="scientific">Aulographum hederae CBS 113979</name>
    <dbReference type="NCBI Taxonomy" id="1176131"/>
    <lineage>
        <taxon>Eukaryota</taxon>
        <taxon>Fungi</taxon>
        <taxon>Dikarya</taxon>
        <taxon>Ascomycota</taxon>
        <taxon>Pezizomycotina</taxon>
        <taxon>Dothideomycetes</taxon>
        <taxon>Pleosporomycetidae</taxon>
        <taxon>Aulographales</taxon>
        <taxon>Aulographaceae</taxon>
    </lineage>
</organism>
<dbReference type="OrthoDB" id="4088536at2759"/>
<dbReference type="Proteomes" id="UP000800041">
    <property type="component" value="Unassembled WGS sequence"/>
</dbReference>
<dbReference type="InterPro" id="IPR026907">
    <property type="entry name" value="GCIP-like"/>
</dbReference>
<dbReference type="Gene3D" id="1.20.1410.10">
    <property type="entry name" value="I/LWEQ domain"/>
    <property type="match status" value="1"/>
</dbReference>
<keyword evidence="4" id="KW-1185">Reference proteome</keyword>
<feature type="region of interest" description="Disordered" evidence="1">
    <location>
        <begin position="209"/>
        <end position="242"/>
    </location>
</feature>
<dbReference type="Pfam" id="PF13324">
    <property type="entry name" value="GCIP_N"/>
    <property type="match status" value="1"/>
</dbReference>
<name>A0A6G1H1R1_9PEZI</name>
<dbReference type="PANTHER" id="PTHR15492">
    <property type="entry name" value="CYCLIN D1-BINDING PROTEIN 1"/>
    <property type="match status" value="1"/>
</dbReference>
<dbReference type="AlphaFoldDB" id="A0A6G1H1R1"/>
<evidence type="ECO:0000313" key="4">
    <source>
        <dbReference type="Proteomes" id="UP000800041"/>
    </source>
</evidence>
<feature type="compositionally biased region" description="Basic and acidic residues" evidence="1">
    <location>
        <begin position="233"/>
        <end position="242"/>
    </location>
</feature>